<name>A0A1Q9D5X2_SYMMI</name>
<evidence type="ECO:0000313" key="2">
    <source>
        <dbReference type="Proteomes" id="UP000186817"/>
    </source>
</evidence>
<evidence type="ECO:0000313" key="1">
    <source>
        <dbReference type="EMBL" id="OLP90568.1"/>
    </source>
</evidence>
<protein>
    <submittedName>
        <fullName evidence="1">Uncharacterized protein</fullName>
    </submittedName>
</protein>
<comment type="caution">
    <text evidence="1">The sequence shown here is derived from an EMBL/GenBank/DDBJ whole genome shotgun (WGS) entry which is preliminary data.</text>
</comment>
<keyword evidence="2" id="KW-1185">Reference proteome</keyword>
<gene>
    <name evidence="1" type="ORF">AK812_SmicGene27839</name>
</gene>
<dbReference type="OrthoDB" id="10412873at2759"/>
<dbReference type="AlphaFoldDB" id="A0A1Q9D5X2"/>
<reference evidence="1 2" key="1">
    <citation type="submission" date="2016-02" db="EMBL/GenBank/DDBJ databases">
        <title>Genome analysis of coral dinoflagellate symbionts highlights evolutionary adaptations to a symbiotic lifestyle.</title>
        <authorList>
            <person name="Aranda M."/>
            <person name="Li Y."/>
            <person name="Liew Y.J."/>
            <person name="Baumgarten S."/>
            <person name="Simakov O."/>
            <person name="Wilson M."/>
            <person name="Piel J."/>
            <person name="Ashoor H."/>
            <person name="Bougouffa S."/>
            <person name="Bajic V.B."/>
            <person name="Ryu T."/>
            <person name="Ravasi T."/>
            <person name="Bayer T."/>
            <person name="Micklem G."/>
            <person name="Kim H."/>
            <person name="Bhak J."/>
            <person name="Lajeunesse T.C."/>
            <person name="Voolstra C.R."/>
        </authorList>
    </citation>
    <scope>NUCLEOTIDE SEQUENCE [LARGE SCALE GENOMIC DNA]</scope>
    <source>
        <strain evidence="1 2">CCMP2467</strain>
    </source>
</reference>
<organism evidence="1 2">
    <name type="scientific">Symbiodinium microadriaticum</name>
    <name type="common">Dinoflagellate</name>
    <name type="synonym">Zooxanthella microadriatica</name>
    <dbReference type="NCBI Taxonomy" id="2951"/>
    <lineage>
        <taxon>Eukaryota</taxon>
        <taxon>Sar</taxon>
        <taxon>Alveolata</taxon>
        <taxon>Dinophyceae</taxon>
        <taxon>Suessiales</taxon>
        <taxon>Symbiodiniaceae</taxon>
        <taxon>Symbiodinium</taxon>
    </lineage>
</organism>
<accession>A0A1Q9D5X2</accession>
<sequence length="174" mass="17441">MAVLQSPTGVNAAVPIMIQRSVTAPLGPSPAQAVAAKPVYRKQSSMPVAQPVAAGLPAGPAAPARSRAATQDELKPLWSAVVAGRTPEALVKARSQVAAGAPKAPAAPAVPTAPTAPVVPATAARTSWASLTEGAEVDTLGIYLHALAAFGTVCTKDHGGTLAITDHVRYFANG</sequence>
<dbReference type="EMBL" id="LSRX01000704">
    <property type="protein sequence ID" value="OLP90568.1"/>
    <property type="molecule type" value="Genomic_DNA"/>
</dbReference>
<dbReference type="Proteomes" id="UP000186817">
    <property type="component" value="Unassembled WGS sequence"/>
</dbReference>
<proteinExistence type="predicted"/>